<evidence type="ECO:0000313" key="3">
    <source>
        <dbReference type="Proteomes" id="UP000293360"/>
    </source>
</evidence>
<gene>
    <name evidence="2" type="ORF">DL764_004449</name>
</gene>
<proteinExistence type="predicted"/>
<dbReference type="AlphaFoldDB" id="A0A4Q4TD16"/>
<organism evidence="2 3">
    <name type="scientific">Monosporascus ibericus</name>
    <dbReference type="NCBI Taxonomy" id="155417"/>
    <lineage>
        <taxon>Eukaryota</taxon>
        <taxon>Fungi</taxon>
        <taxon>Dikarya</taxon>
        <taxon>Ascomycota</taxon>
        <taxon>Pezizomycotina</taxon>
        <taxon>Sordariomycetes</taxon>
        <taxon>Xylariomycetidae</taxon>
        <taxon>Xylariales</taxon>
        <taxon>Xylariales incertae sedis</taxon>
        <taxon>Monosporascus</taxon>
    </lineage>
</organism>
<comment type="caution">
    <text evidence="2">The sequence shown here is derived from an EMBL/GenBank/DDBJ whole genome shotgun (WGS) entry which is preliminary data.</text>
</comment>
<dbReference type="EMBL" id="QJNU01000210">
    <property type="protein sequence ID" value="RYP04438.1"/>
    <property type="molecule type" value="Genomic_DNA"/>
</dbReference>
<feature type="compositionally biased region" description="Basic and acidic residues" evidence="1">
    <location>
        <begin position="495"/>
        <end position="509"/>
    </location>
</feature>
<feature type="compositionally biased region" description="Low complexity" evidence="1">
    <location>
        <begin position="331"/>
        <end position="342"/>
    </location>
</feature>
<feature type="compositionally biased region" description="Low complexity" evidence="1">
    <location>
        <begin position="510"/>
        <end position="521"/>
    </location>
</feature>
<feature type="region of interest" description="Disordered" evidence="1">
    <location>
        <begin position="442"/>
        <end position="470"/>
    </location>
</feature>
<feature type="region of interest" description="Disordered" evidence="1">
    <location>
        <begin position="486"/>
        <end position="522"/>
    </location>
</feature>
<name>A0A4Q4TD16_9PEZI</name>
<feature type="compositionally biased region" description="Polar residues" evidence="1">
    <location>
        <begin position="379"/>
        <end position="398"/>
    </location>
</feature>
<evidence type="ECO:0000313" key="2">
    <source>
        <dbReference type="EMBL" id="RYP04438.1"/>
    </source>
</evidence>
<feature type="region of interest" description="Disordered" evidence="1">
    <location>
        <begin position="379"/>
        <end position="400"/>
    </location>
</feature>
<evidence type="ECO:0000256" key="1">
    <source>
        <dbReference type="SAM" id="MobiDB-lite"/>
    </source>
</evidence>
<keyword evidence="3" id="KW-1185">Reference proteome</keyword>
<dbReference type="STRING" id="155417.A0A4Q4TD16"/>
<accession>A0A4Q4TD16</accession>
<dbReference type="OrthoDB" id="436496at2759"/>
<sequence>MPRFRGIDVCIIAGKPDGCLSEYPHPDSVSVRLKKVALKDAENGGTSNTDPTPKKVNPRVSVYVPSPPGEQFWLRYAITQWPPPSKYIYFKLFMNGHQVTSWGINTTRNVTGSLSRALYKPGDRWKDKYGNIDTSQVGIEARYFNFMIGQDKKSAAEDGGTVEVHVYRANARRPIAPKLDEYRSQERYGIASPSGGLIDNPQDATYHEYSLIDAKEGETSIYSSKERSLPAKPPSPSHYSEYISPSFAQFASGGGSLGTGVFGNDFKLVNLVTSEASNLQGMEGDYVLKSPPKLSPLAPSNRPIPEPCKLPTEGITNDILQRPLPEIPTGRSRQSSTSSLRSDCPSLTPSLMQYVESADFQKEDIRLSTAEPAVLIPSGSMQTLELENSNDSRGSGDSLSDYAASPDCTVALCSPELPWPDGYFPANGSVLEDHLDDFESPIAQSSPAGGRLGTPSFGPESTLVEGGDNPRISTLRLTEAEWLKHSPSPLRRKSGRVERLWSPTPERRASGSSSEDSMFSSDYDHNSKAVCDAAYGLASRNDAILASKIRGPPVGNWI</sequence>
<protein>
    <submittedName>
        <fullName evidence="2">Uncharacterized protein</fullName>
    </submittedName>
</protein>
<dbReference type="Proteomes" id="UP000293360">
    <property type="component" value="Unassembled WGS sequence"/>
</dbReference>
<feature type="region of interest" description="Disordered" evidence="1">
    <location>
        <begin position="322"/>
        <end position="345"/>
    </location>
</feature>
<reference evidence="2 3" key="1">
    <citation type="submission" date="2018-06" db="EMBL/GenBank/DDBJ databases">
        <title>Complete Genomes of Monosporascus.</title>
        <authorList>
            <person name="Robinson A.J."/>
            <person name="Natvig D.O."/>
        </authorList>
    </citation>
    <scope>NUCLEOTIDE SEQUENCE [LARGE SCALE GENOMIC DNA]</scope>
    <source>
        <strain evidence="2 3">CBS 110550</strain>
    </source>
</reference>